<dbReference type="Proteomes" id="UP000010469">
    <property type="component" value="Chromosome"/>
</dbReference>
<evidence type="ECO:0000256" key="1">
    <source>
        <dbReference type="ARBA" id="ARBA00022679"/>
    </source>
</evidence>
<dbReference type="eggNOG" id="arCOG02304">
    <property type="taxonomic scope" value="Archaea"/>
</dbReference>
<dbReference type="InterPro" id="IPR023606">
    <property type="entry name" value="CoA-Trfase_III_dom_1_sf"/>
</dbReference>
<accession>L0A9Z5</accession>
<dbReference type="GeneID" id="14211432"/>
<proteinExistence type="predicted"/>
<dbReference type="InterPro" id="IPR003673">
    <property type="entry name" value="CoA-Trfase_fam_III"/>
</dbReference>
<dbReference type="PANTHER" id="PTHR48207:SF3">
    <property type="entry name" value="SUCCINATE--HYDROXYMETHYLGLUTARATE COA-TRANSFERASE"/>
    <property type="match status" value="1"/>
</dbReference>
<dbReference type="PANTHER" id="PTHR48207">
    <property type="entry name" value="SUCCINATE--HYDROXYMETHYLGLUTARATE COA-TRANSFERASE"/>
    <property type="match status" value="1"/>
</dbReference>
<dbReference type="Gene3D" id="3.30.1540.10">
    <property type="entry name" value="formyl-coa transferase, domain 3"/>
    <property type="match status" value="1"/>
</dbReference>
<dbReference type="EMBL" id="CP003378">
    <property type="protein sequence ID" value="AFZ69957.1"/>
    <property type="molecule type" value="Genomic_DNA"/>
</dbReference>
<dbReference type="Gene3D" id="3.40.50.10540">
    <property type="entry name" value="Crotonobetainyl-coa:carnitine coa-transferase, domain 1"/>
    <property type="match status" value="1"/>
</dbReference>
<dbReference type="RefSeq" id="WP_015231855.1">
    <property type="nucleotide sequence ID" value="NC_019791.1"/>
</dbReference>
<name>L0A9Z5_CALLD</name>
<keyword evidence="3" id="KW-1185">Reference proteome</keyword>
<organism evidence="2 3">
    <name type="scientific">Caldisphaera lagunensis (strain DSM 15908 / JCM 11604 / ANMR 0165 / IC-154)</name>
    <dbReference type="NCBI Taxonomy" id="1056495"/>
    <lineage>
        <taxon>Archaea</taxon>
        <taxon>Thermoproteota</taxon>
        <taxon>Thermoprotei</taxon>
        <taxon>Acidilobales</taxon>
        <taxon>Caldisphaeraceae</taxon>
        <taxon>Caldisphaera</taxon>
    </lineage>
</organism>
<dbReference type="HOGENOM" id="CLU_033975_2_1_2"/>
<sequence length="375" mass="42592">MRAIEIGHIVAGPTAGLLLSLLGFEVIKIEKPKEGDIARRLPGSSSGTFPYLNYNKKSISLDIFKEKGKEAFKRLIKTSDVLIDNLSRGTLQNAGLGYEELKKINPRLIYASIKAYGYGPYENRKSLDYPIEVHSGLAYMTGLNDRPMRLGASIVDIGAAMFAVIGIMQKILEREKTNEGGVVDIGLFETALFFVGQHISTYQILGKPIKPINEEGFAWGIYDFFKTKDDKSIFIAVTTDKQWIDFCNALSLDICNDDRFKRNEDRYKNRSFLIPYLNKIINSFNSYELIKLLDKSNISYSILNKPWDLLNDEHAKLKMINVLYQKREIVVPKPPFYTSIKSNVAPDLGENTYEILRELGYNEDEIKIMEIEGVI</sequence>
<dbReference type="OrthoDB" id="28444at2157"/>
<dbReference type="AlphaFoldDB" id="L0A9Z5"/>
<keyword evidence="1 2" id="KW-0808">Transferase</keyword>
<protein>
    <submittedName>
        <fullName evidence="2">Putative acyl-CoA transferase/carnitine dehydratase</fullName>
    </submittedName>
</protein>
<dbReference type="InParanoid" id="L0A9Z5"/>
<evidence type="ECO:0000313" key="2">
    <source>
        <dbReference type="EMBL" id="AFZ69957.1"/>
    </source>
</evidence>
<dbReference type="SUPFAM" id="SSF89796">
    <property type="entry name" value="CoA-transferase family III (CaiB/BaiF)"/>
    <property type="match status" value="1"/>
</dbReference>
<reference evidence="3" key="1">
    <citation type="submission" date="2012-03" db="EMBL/GenBank/DDBJ databases">
        <title>Complete genome of Caldisphaera lagunensis DSM 15908.</title>
        <authorList>
            <person name="Lucas S."/>
            <person name="Copeland A."/>
            <person name="Lapidus A."/>
            <person name="Glavina del Rio T."/>
            <person name="Dalin E."/>
            <person name="Tice H."/>
            <person name="Bruce D."/>
            <person name="Goodwin L."/>
            <person name="Pitluck S."/>
            <person name="Peters L."/>
            <person name="Mikhailova N."/>
            <person name="Teshima H."/>
            <person name="Kyrpides N."/>
            <person name="Mavromatis K."/>
            <person name="Ivanova N."/>
            <person name="Brettin T."/>
            <person name="Detter J.C."/>
            <person name="Han C."/>
            <person name="Larimer F."/>
            <person name="Land M."/>
            <person name="Hauser L."/>
            <person name="Markowitz V."/>
            <person name="Cheng J.-F."/>
            <person name="Hugenholtz P."/>
            <person name="Woyke T."/>
            <person name="Wu D."/>
            <person name="Spring S."/>
            <person name="Schroeder M."/>
            <person name="Brambilla E."/>
            <person name="Klenk H.-P."/>
            <person name="Eisen J.A."/>
        </authorList>
    </citation>
    <scope>NUCLEOTIDE SEQUENCE [LARGE SCALE GENOMIC DNA]</scope>
    <source>
        <strain evidence="3">DSM 15908 / JCM 11604 / IC-154</strain>
    </source>
</reference>
<dbReference type="KEGG" id="clg:Calag_0172"/>
<evidence type="ECO:0000313" key="3">
    <source>
        <dbReference type="Proteomes" id="UP000010469"/>
    </source>
</evidence>
<dbReference type="Pfam" id="PF02515">
    <property type="entry name" value="CoA_transf_3"/>
    <property type="match status" value="1"/>
</dbReference>
<gene>
    <name evidence="2" type="ordered locus">Calag_0172</name>
</gene>
<dbReference type="STRING" id="1056495.Calag_0172"/>
<dbReference type="GO" id="GO:0008410">
    <property type="term" value="F:CoA-transferase activity"/>
    <property type="evidence" value="ECO:0007669"/>
    <property type="project" value="TreeGrafter"/>
</dbReference>
<dbReference type="InterPro" id="IPR044855">
    <property type="entry name" value="CoA-Trfase_III_dom3_sf"/>
</dbReference>
<dbReference type="InterPro" id="IPR050483">
    <property type="entry name" value="CoA-transferase_III_domain"/>
</dbReference>